<keyword evidence="1" id="KW-0472">Membrane</keyword>
<evidence type="ECO:0000313" key="4">
    <source>
        <dbReference type="EMBL" id="QXJ21659.1"/>
    </source>
</evidence>
<keyword evidence="1" id="KW-1133">Transmembrane helix</keyword>
<protein>
    <submittedName>
        <fullName evidence="4">MCE family protein</fullName>
    </submittedName>
</protein>
<dbReference type="NCBIfam" id="TIGR00996">
    <property type="entry name" value="Mtu_fam_mce"/>
    <property type="match status" value="1"/>
</dbReference>
<dbReference type="InterPro" id="IPR005693">
    <property type="entry name" value="Mce"/>
</dbReference>
<feature type="transmembrane region" description="Helical" evidence="1">
    <location>
        <begin position="21"/>
        <end position="40"/>
    </location>
</feature>
<dbReference type="InterPro" id="IPR003399">
    <property type="entry name" value="Mce/MlaD"/>
</dbReference>
<feature type="domain" description="Mce/MlaD" evidence="2">
    <location>
        <begin position="48"/>
        <end position="122"/>
    </location>
</feature>
<evidence type="ECO:0000259" key="3">
    <source>
        <dbReference type="Pfam" id="PF11887"/>
    </source>
</evidence>
<organism evidence="4 5">
    <name type="scientific">Actinomadura graeca</name>
    <dbReference type="NCBI Taxonomy" id="2750812"/>
    <lineage>
        <taxon>Bacteria</taxon>
        <taxon>Bacillati</taxon>
        <taxon>Actinomycetota</taxon>
        <taxon>Actinomycetes</taxon>
        <taxon>Streptosporangiales</taxon>
        <taxon>Thermomonosporaceae</taxon>
        <taxon>Actinomadura</taxon>
    </lineage>
</organism>
<dbReference type="InterPro" id="IPR024516">
    <property type="entry name" value="Mce_C"/>
</dbReference>
<evidence type="ECO:0000313" key="5">
    <source>
        <dbReference type="Proteomes" id="UP001049518"/>
    </source>
</evidence>
<accession>A0ABX8QS65</accession>
<feature type="domain" description="Mammalian cell entry C-terminal" evidence="3">
    <location>
        <begin position="126"/>
        <end position="322"/>
    </location>
</feature>
<dbReference type="EMBL" id="CP059572">
    <property type="protein sequence ID" value="QXJ21659.1"/>
    <property type="molecule type" value="Genomic_DNA"/>
</dbReference>
<dbReference type="Proteomes" id="UP001049518">
    <property type="component" value="Chromosome"/>
</dbReference>
<keyword evidence="1" id="KW-0812">Transmembrane</keyword>
<evidence type="ECO:0000259" key="2">
    <source>
        <dbReference type="Pfam" id="PF02470"/>
    </source>
</evidence>
<dbReference type="PANTHER" id="PTHR33371:SF4">
    <property type="entry name" value="INTERMEMBRANE PHOSPHOLIPID TRANSPORT SYSTEM BINDING PROTEIN MLAD"/>
    <property type="match status" value="1"/>
</dbReference>
<evidence type="ECO:0000256" key="1">
    <source>
        <dbReference type="SAM" id="Phobius"/>
    </source>
</evidence>
<reference evidence="4" key="1">
    <citation type="submission" date="2020-07" db="EMBL/GenBank/DDBJ databases">
        <authorList>
            <person name="Tarantini F.S."/>
            <person name="Hong K.W."/>
            <person name="Chan K.G."/>
        </authorList>
    </citation>
    <scope>NUCLEOTIDE SEQUENCE</scope>
    <source>
        <strain evidence="4">32-07</strain>
    </source>
</reference>
<name>A0ABX8QS65_9ACTN</name>
<gene>
    <name evidence="4" type="ORF">AGRA3207_002534</name>
</gene>
<dbReference type="PANTHER" id="PTHR33371">
    <property type="entry name" value="INTERMEMBRANE PHOSPHOLIPID TRANSPORT SYSTEM BINDING PROTEIN MLAD-RELATED"/>
    <property type="match status" value="1"/>
</dbReference>
<dbReference type="Pfam" id="PF02470">
    <property type="entry name" value="MlaD"/>
    <property type="match status" value="1"/>
</dbReference>
<dbReference type="InterPro" id="IPR052336">
    <property type="entry name" value="MlaD_Phospholipid_Transporter"/>
</dbReference>
<dbReference type="RefSeq" id="WP_231334826.1">
    <property type="nucleotide sequence ID" value="NZ_CP059572.1"/>
</dbReference>
<sequence>MSPRAGAGSARGPGYPTLLKFLAFVAVTGLLTFFIGQQILGTAFHGRYRLTATFDDVTGLVEGDAVKVAGAPVGRVSGIEVVLGRAVVRMDVDDGVRLPDDSTAAIRWRDVMGRRVVYLEPGRSRGRLGDGGRVPRTRSAVDLGDIVDSLGPLTRNLDPDQINRILLAFSQALDGNERNIGRLTDDLDALLRTFAARRETIRKMIGDYETIGRAVATRDRQIADSVTNLESLSRVFAGNRRLLEDAVVEISGVTTNLDRVLGGNDAQLARIIANLARLSGTFRLNVDRLERMVRNLPLTLRQLFASANGGHFLRSNALCINLAQGPCPFPMRLPRSPGAGRPSGPDLARLKAMLAGGGR</sequence>
<proteinExistence type="predicted"/>
<keyword evidence="5" id="KW-1185">Reference proteome</keyword>
<dbReference type="Pfam" id="PF11887">
    <property type="entry name" value="Mce4_CUP1"/>
    <property type="match status" value="1"/>
</dbReference>